<accession>A0AA86MZW7</accession>
<name>A0AA86MZW7_9BACT</name>
<evidence type="ECO:0000313" key="2">
    <source>
        <dbReference type="Proteomes" id="UP001179121"/>
    </source>
</evidence>
<dbReference type="AlphaFoldDB" id="A0AA86MZW7"/>
<dbReference type="Proteomes" id="UP001179121">
    <property type="component" value="Chromosome"/>
</dbReference>
<evidence type="ECO:0000313" key="1">
    <source>
        <dbReference type="EMBL" id="CAI4032111.1"/>
    </source>
</evidence>
<dbReference type="RefSeq" id="WP_289268859.1">
    <property type="nucleotide sequence ID" value="NZ_OX365700.1"/>
</dbReference>
<reference evidence="1" key="1">
    <citation type="submission" date="2022-10" db="EMBL/GenBank/DDBJ databases">
        <authorList>
            <person name="Koch H."/>
        </authorList>
    </citation>
    <scope>NUCLEOTIDE SEQUENCE</scope>
    <source>
        <strain evidence="1">DNF</strain>
    </source>
</reference>
<organism evidence="1 2">
    <name type="scientific">Nitrospira tepida</name>
    <dbReference type="NCBI Taxonomy" id="2973512"/>
    <lineage>
        <taxon>Bacteria</taxon>
        <taxon>Pseudomonadati</taxon>
        <taxon>Nitrospirota</taxon>
        <taxon>Nitrospiria</taxon>
        <taxon>Nitrospirales</taxon>
        <taxon>Nitrospiraceae</taxon>
        <taxon>Nitrospira</taxon>
    </lineage>
</organism>
<keyword evidence="2" id="KW-1185">Reference proteome</keyword>
<sequence length="170" mass="18650">MRSRGLGVIVLGLVCLQGCASEPVRTADTGSQAAKTSAATNAEILLNKIKADKKLLVASNMNLTDGEAAKFWPLYDEYQKNLDQINKRLGRTITDYAEAFKNGPVPNSTAANLLDEALAVEDAEVALKQSYAQQLSHVLPEAKVARYLQIETKIRSLLKYELAREIPLVY</sequence>
<gene>
    <name evidence="1" type="ORF">DNFV4_02536</name>
</gene>
<dbReference type="EMBL" id="OX365700">
    <property type="protein sequence ID" value="CAI4032111.1"/>
    <property type="molecule type" value="Genomic_DNA"/>
</dbReference>
<protein>
    <submittedName>
        <fullName evidence="1">Uncharacterized protein</fullName>
    </submittedName>
</protein>
<proteinExistence type="predicted"/>
<dbReference type="KEGG" id="nti:DNFV4_02536"/>